<keyword evidence="2" id="KW-1185">Reference proteome</keyword>
<reference evidence="2" key="1">
    <citation type="submission" date="2019-04" db="EMBL/GenBank/DDBJ databases">
        <title>Friends and foes A comparative genomics studyof 23 Aspergillus species from section Flavi.</title>
        <authorList>
            <consortium name="DOE Joint Genome Institute"/>
            <person name="Kjaerbolling I."/>
            <person name="Vesth T."/>
            <person name="Frisvad J.C."/>
            <person name="Nybo J.L."/>
            <person name="Theobald S."/>
            <person name="Kildgaard S."/>
            <person name="Isbrandt T."/>
            <person name="Kuo A."/>
            <person name="Sato A."/>
            <person name="Lyhne E.K."/>
            <person name="Kogle M.E."/>
            <person name="Wiebenga A."/>
            <person name="Kun R.S."/>
            <person name="Lubbers R.J."/>
            <person name="Makela M.R."/>
            <person name="Barry K."/>
            <person name="Chovatia M."/>
            <person name="Clum A."/>
            <person name="Daum C."/>
            <person name="Haridas S."/>
            <person name="He G."/>
            <person name="LaButti K."/>
            <person name="Lipzen A."/>
            <person name="Mondo S."/>
            <person name="Riley R."/>
            <person name="Salamov A."/>
            <person name="Simmons B.A."/>
            <person name="Magnuson J.K."/>
            <person name="Henrissat B."/>
            <person name="Mortensen U.H."/>
            <person name="Larsen T.O."/>
            <person name="Devries R.P."/>
            <person name="Grigoriev I.V."/>
            <person name="Machida M."/>
            <person name="Baker S.E."/>
            <person name="Andersen M.R."/>
        </authorList>
    </citation>
    <scope>NUCLEOTIDE SEQUENCE [LARGE SCALE GENOMIC DNA]</scope>
    <source>
        <strain evidence="2">CBS 130015</strain>
    </source>
</reference>
<dbReference type="PANTHER" id="PTHR42034">
    <property type="entry name" value="CHROMOSOME 7, WHOLE GENOME SHOTGUN SEQUENCE-RELATED"/>
    <property type="match status" value="1"/>
</dbReference>
<protein>
    <submittedName>
        <fullName evidence="1">Uncharacterized protein</fullName>
    </submittedName>
</protein>
<proteinExistence type="predicted"/>
<organism evidence="1 2">
    <name type="scientific">Aspergillus transmontanensis</name>
    <dbReference type="NCBI Taxonomy" id="1034304"/>
    <lineage>
        <taxon>Eukaryota</taxon>
        <taxon>Fungi</taxon>
        <taxon>Dikarya</taxon>
        <taxon>Ascomycota</taxon>
        <taxon>Pezizomycotina</taxon>
        <taxon>Eurotiomycetes</taxon>
        <taxon>Eurotiomycetidae</taxon>
        <taxon>Eurotiales</taxon>
        <taxon>Aspergillaceae</taxon>
        <taxon>Aspergillus</taxon>
        <taxon>Aspergillus subgen. Circumdati</taxon>
    </lineage>
</organism>
<dbReference type="Proteomes" id="UP000325433">
    <property type="component" value="Unassembled WGS sequence"/>
</dbReference>
<dbReference type="PANTHER" id="PTHR42034:SF1">
    <property type="entry name" value="CONDENSATION DOMAIN-CONTAINING PROTEIN"/>
    <property type="match status" value="1"/>
</dbReference>
<accession>A0A5N6W2N0</accession>
<evidence type="ECO:0000313" key="2">
    <source>
        <dbReference type="Proteomes" id="UP000325433"/>
    </source>
</evidence>
<dbReference type="EMBL" id="ML738314">
    <property type="protein sequence ID" value="KAE8315104.1"/>
    <property type="molecule type" value="Genomic_DNA"/>
</dbReference>
<evidence type="ECO:0000313" key="1">
    <source>
        <dbReference type="EMBL" id="KAE8315104.1"/>
    </source>
</evidence>
<sequence>MSALELALTDLQPRKVEPYPVRYVSHSMLNLRPYCRHPYDSPDHAAAAYHTVSAQILGIYLVVPGFSDKETNDQRMDELRRIVTQVRDFFKDLRADSPTGIDEQVVLTPATLKAFTPPPSSDPHAISDLLFCPVSLSLVGNVNSIVQPIHGPFELTNVWTASELIGAGVALFLLGAGVER</sequence>
<dbReference type="AlphaFoldDB" id="A0A5N6W2N0"/>
<gene>
    <name evidence="1" type="ORF">BDV41DRAFT_197926</name>
</gene>
<name>A0A5N6W2N0_9EURO</name>
<dbReference type="Gene3D" id="3.30.559.30">
    <property type="entry name" value="Nonribosomal peptide synthetase, condensation domain"/>
    <property type="match status" value="1"/>
</dbReference>